<name>B8ILG0_METNO</name>
<dbReference type="HOGENOM" id="CLU_190661_0_0_5"/>
<feature type="signal peptide" evidence="1">
    <location>
        <begin position="1"/>
        <end position="18"/>
    </location>
</feature>
<dbReference type="eggNOG" id="ENOG5033NSW">
    <property type="taxonomic scope" value="Bacteria"/>
</dbReference>
<dbReference type="RefSeq" id="WP_015931768.1">
    <property type="nucleotide sequence ID" value="NC_011894.1"/>
</dbReference>
<keyword evidence="3" id="KW-1185">Reference proteome</keyword>
<feature type="chain" id="PRO_5002871960" evidence="1">
    <location>
        <begin position="19"/>
        <end position="79"/>
    </location>
</feature>
<dbReference type="AlphaFoldDB" id="B8ILG0"/>
<dbReference type="STRING" id="460265.Mnod_5314"/>
<proteinExistence type="predicted"/>
<evidence type="ECO:0000256" key="1">
    <source>
        <dbReference type="SAM" id="SignalP"/>
    </source>
</evidence>
<evidence type="ECO:0000313" key="3">
    <source>
        <dbReference type="Proteomes" id="UP000008207"/>
    </source>
</evidence>
<evidence type="ECO:0000313" key="2">
    <source>
        <dbReference type="EMBL" id="ACL60159.1"/>
    </source>
</evidence>
<sequence length="79" mass="8644">MRLTLCLLACLAAGAARADDESECRDGITMIRAELAKPPAESLQRSLRKALRVAEREQGEGEFNECVDAVRDARKALGR</sequence>
<gene>
    <name evidence="2" type="ordered locus">Mnod_5314</name>
</gene>
<dbReference type="EMBL" id="CP001349">
    <property type="protein sequence ID" value="ACL60159.1"/>
    <property type="molecule type" value="Genomic_DNA"/>
</dbReference>
<dbReference type="Proteomes" id="UP000008207">
    <property type="component" value="Chromosome"/>
</dbReference>
<accession>B8ILG0</accession>
<dbReference type="KEGG" id="mno:Mnod_5314"/>
<organism evidence="2 3">
    <name type="scientific">Methylobacterium nodulans (strain LMG 21967 / CNCM I-2342 / ORS 2060)</name>
    <dbReference type="NCBI Taxonomy" id="460265"/>
    <lineage>
        <taxon>Bacteria</taxon>
        <taxon>Pseudomonadati</taxon>
        <taxon>Pseudomonadota</taxon>
        <taxon>Alphaproteobacteria</taxon>
        <taxon>Hyphomicrobiales</taxon>
        <taxon>Methylobacteriaceae</taxon>
        <taxon>Methylobacterium</taxon>
    </lineage>
</organism>
<reference evidence="2 3" key="1">
    <citation type="submission" date="2009-01" db="EMBL/GenBank/DDBJ databases">
        <title>Complete sequence of chromosome of Methylobacterium nodulans ORS 2060.</title>
        <authorList>
            <consortium name="US DOE Joint Genome Institute"/>
            <person name="Lucas S."/>
            <person name="Copeland A."/>
            <person name="Lapidus A."/>
            <person name="Glavina del Rio T."/>
            <person name="Dalin E."/>
            <person name="Tice H."/>
            <person name="Bruce D."/>
            <person name="Goodwin L."/>
            <person name="Pitluck S."/>
            <person name="Sims D."/>
            <person name="Brettin T."/>
            <person name="Detter J.C."/>
            <person name="Han C."/>
            <person name="Larimer F."/>
            <person name="Land M."/>
            <person name="Hauser L."/>
            <person name="Kyrpides N."/>
            <person name="Ivanova N."/>
            <person name="Marx C.J."/>
            <person name="Richardson P."/>
        </authorList>
    </citation>
    <scope>NUCLEOTIDE SEQUENCE [LARGE SCALE GENOMIC DNA]</scope>
    <source>
        <strain evidence="3">LMG 21967 / CNCM I-2342 / ORS 2060</strain>
    </source>
</reference>
<keyword evidence="1" id="KW-0732">Signal</keyword>
<protein>
    <submittedName>
        <fullName evidence="2">Uncharacterized protein</fullName>
    </submittedName>
</protein>
<dbReference type="OrthoDB" id="8265749at2"/>